<feature type="binding site" evidence="9">
    <location>
        <begin position="96"/>
        <end position="100"/>
    </location>
    <ligand>
        <name>GTP</name>
        <dbReference type="ChEBI" id="CHEBI:37565"/>
    </ligand>
</feature>
<dbReference type="AlphaFoldDB" id="A0A0F5LR94"/>
<dbReference type="InterPro" id="IPR005225">
    <property type="entry name" value="Small_GTP-bd"/>
</dbReference>
<evidence type="ECO:0000256" key="8">
    <source>
        <dbReference type="ARBA" id="ARBA00073639"/>
    </source>
</evidence>
<dbReference type="FunFam" id="2.40.30.10:FF:000040">
    <property type="entry name" value="Peptide chain release factor 3"/>
    <property type="match status" value="1"/>
</dbReference>
<dbReference type="PANTHER" id="PTHR43556:SF2">
    <property type="entry name" value="PEPTIDE CHAIN RELEASE FACTOR RF3"/>
    <property type="match status" value="1"/>
</dbReference>
<dbReference type="GO" id="GO:0005829">
    <property type="term" value="C:cytosol"/>
    <property type="evidence" value="ECO:0007669"/>
    <property type="project" value="TreeGrafter"/>
</dbReference>
<dbReference type="NCBIfam" id="NF001964">
    <property type="entry name" value="PRK00741.1"/>
    <property type="match status" value="1"/>
</dbReference>
<dbReference type="InterPro" id="IPR027417">
    <property type="entry name" value="P-loop_NTPase"/>
</dbReference>
<evidence type="ECO:0000256" key="5">
    <source>
        <dbReference type="ARBA" id="ARBA00022917"/>
    </source>
</evidence>
<dbReference type="Pfam" id="PF16658">
    <property type="entry name" value="RF3_C"/>
    <property type="match status" value="1"/>
</dbReference>
<dbReference type="NCBIfam" id="TIGR00231">
    <property type="entry name" value="small_GTP"/>
    <property type="match status" value="1"/>
</dbReference>
<keyword evidence="6 9" id="KW-0342">GTP-binding</keyword>
<evidence type="ECO:0000313" key="12">
    <source>
        <dbReference type="EMBL" id="SHF07926.1"/>
    </source>
</evidence>
<reference evidence="11 13" key="1">
    <citation type="submission" date="2015-03" db="EMBL/GenBank/DDBJ databases">
        <authorList>
            <person name="Hassan Y.I."/>
            <person name="Lepp D."/>
            <person name="Zhou T."/>
        </authorList>
    </citation>
    <scope>NUCLEOTIDE SEQUENCE [LARGE SCALE GENOMIC DNA]</scope>
    <source>
        <strain evidence="11 13">DSM 17137</strain>
    </source>
</reference>
<organism evidence="11 13">
    <name type="scientific">Devosia limi DSM 17137</name>
    <dbReference type="NCBI Taxonomy" id="1121477"/>
    <lineage>
        <taxon>Bacteria</taxon>
        <taxon>Pseudomonadati</taxon>
        <taxon>Pseudomonadota</taxon>
        <taxon>Alphaproteobacteria</taxon>
        <taxon>Hyphomicrobiales</taxon>
        <taxon>Devosiaceae</taxon>
        <taxon>Devosia</taxon>
    </lineage>
</organism>
<evidence type="ECO:0000256" key="1">
    <source>
        <dbReference type="ARBA" id="ARBA00004496"/>
    </source>
</evidence>
<dbReference type="SUPFAM" id="SSF52540">
    <property type="entry name" value="P-loop containing nucleoside triphosphate hydrolases"/>
    <property type="match status" value="1"/>
</dbReference>
<gene>
    <name evidence="9 11" type="primary">prfC</name>
    <name evidence="12" type="ORF">SAMN02745223_01769</name>
    <name evidence="11" type="ORF">VW29_08485</name>
</gene>
<evidence type="ECO:0000259" key="10">
    <source>
        <dbReference type="PROSITE" id="PS51722"/>
    </source>
</evidence>
<dbReference type="EMBL" id="LAJF01000062">
    <property type="protein sequence ID" value="KKB84863.1"/>
    <property type="molecule type" value="Genomic_DNA"/>
</dbReference>
<dbReference type="RefSeq" id="WP_046134875.1">
    <property type="nucleotide sequence ID" value="NZ_FQVC01000004.1"/>
</dbReference>
<keyword evidence="4 9" id="KW-0547">Nucleotide-binding</keyword>
<dbReference type="InterPro" id="IPR032090">
    <property type="entry name" value="RF3_C"/>
</dbReference>
<protein>
    <recommendedName>
        <fullName evidence="8 9">Peptide chain release factor 3</fullName>
        <shortName evidence="9">RF-3</shortName>
    </recommendedName>
</protein>
<sequence length="533" mass="58746">MTLSTAAEASPRSNAEPFRTRRTFAIISHPDAGKTTLTERLLAAAGAIQSAGAVRGKAGVRSTRSDWMEMEQQRGISITSSVMTFEYDGLTLNLLDTPGHSDFSEDTYRTLTAVDAAIMVIDSAKGIEAQTLKLFEVCRLRDIPIITFINKVDREGLAPLDLIDEIQGKLALDLTPVLWPIGQGVDFRGYIDLLEKRVVSPQGKPIAEYEAIEDLLDNAALVDDPVFMIALETLEMAKAMLPAFDLETFHAGHLSPVLFGSALKGISVAELLRTLGEWGPEPRPQPAIPAPIDPSEKKVTGFVFKVQANMDANHRDRIAFVRLCSGTFSRGMRLKNVRSGKDMAVSNPMFFFGNDRELAEQAVAGDIVGIPNHGTLSVGDTLTEGAIINVTGIPNFAPEIIRRVRLTDHMKTKQMAKALSDLSEEGVTQVFRRIVGADWIVGVVGQLQLEVLSSRVAKEYGVPITFESLNYEVARWIESDDPKELDRFITAQKMNIAEDRNGAPVFLAQNAWWADRAKQDFPKIRFLATKERH</sequence>
<name>A0A0F5LR94_9HYPH</name>
<dbReference type="GO" id="GO:0097216">
    <property type="term" value="F:guanosine tetraphosphate binding"/>
    <property type="evidence" value="ECO:0007669"/>
    <property type="project" value="UniProtKB-ARBA"/>
</dbReference>
<comment type="function">
    <text evidence="7 9">Increases the formation of ribosomal termination complexes and stimulates activities of RF-1 and RF-2. It binds guanine nucleotides and has strong preference for UGA stop codons. It may interact directly with the ribosome. The stimulation of RF-1 and RF-2 is significantly reduced by GTP and GDP, but not by GMP.</text>
</comment>
<evidence type="ECO:0000256" key="7">
    <source>
        <dbReference type="ARBA" id="ARBA00025017"/>
    </source>
</evidence>
<dbReference type="InterPro" id="IPR009000">
    <property type="entry name" value="Transl_B-barrel_sf"/>
</dbReference>
<dbReference type="Proteomes" id="UP000184533">
    <property type="component" value="Unassembled WGS sequence"/>
</dbReference>
<comment type="subcellular location">
    <subcellularLocation>
        <location evidence="1 9">Cytoplasm</location>
    </subcellularLocation>
</comment>
<dbReference type="PANTHER" id="PTHR43556">
    <property type="entry name" value="PEPTIDE CHAIN RELEASE FACTOR RF3"/>
    <property type="match status" value="1"/>
</dbReference>
<dbReference type="InterPro" id="IPR031157">
    <property type="entry name" value="G_TR_CS"/>
</dbReference>
<dbReference type="Gene3D" id="2.40.30.10">
    <property type="entry name" value="Translation factors"/>
    <property type="match status" value="1"/>
</dbReference>
<dbReference type="NCBIfam" id="TIGR00503">
    <property type="entry name" value="prfC"/>
    <property type="match status" value="1"/>
</dbReference>
<evidence type="ECO:0000256" key="2">
    <source>
        <dbReference type="ARBA" id="ARBA00009978"/>
    </source>
</evidence>
<dbReference type="SUPFAM" id="SSF54980">
    <property type="entry name" value="EF-G C-terminal domain-like"/>
    <property type="match status" value="1"/>
</dbReference>
<dbReference type="STRING" id="1121477.SAMN02745223_01769"/>
<dbReference type="OrthoDB" id="2605300at2"/>
<dbReference type="GO" id="GO:0003924">
    <property type="term" value="F:GTPase activity"/>
    <property type="evidence" value="ECO:0007669"/>
    <property type="project" value="InterPro"/>
</dbReference>
<dbReference type="InterPro" id="IPR053905">
    <property type="entry name" value="EF-G-like_DII"/>
</dbReference>
<accession>A0A0F5LR94</accession>
<keyword evidence="3 9" id="KW-0963">Cytoplasm</keyword>
<keyword evidence="13" id="KW-1185">Reference proteome</keyword>
<dbReference type="HAMAP" id="MF_00072">
    <property type="entry name" value="Rel_fac_3"/>
    <property type="match status" value="1"/>
</dbReference>
<dbReference type="GO" id="GO:0016150">
    <property type="term" value="F:translation release factor activity, codon nonspecific"/>
    <property type="evidence" value="ECO:0007669"/>
    <property type="project" value="TreeGrafter"/>
</dbReference>
<dbReference type="PATRIC" id="fig|1121477.3.peg.2791"/>
<dbReference type="Proteomes" id="UP000033608">
    <property type="component" value="Unassembled WGS sequence"/>
</dbReference>
<dbReference type="Pfam" id="PF22042">
    <property type="entry name" value="EF-G_D2"/>
    <property type="match status" value="1"/>
</dbReference>
<dbReference type="PRINTS" id="PR00315">
    <property type="entry name" value="ELONGATNFCT"/>
</dbReference>
<dbReference type="PROSITE" id="PS51722">
    <property type="entry name" value="G_TR_2"/>
    <property type="match status" value="1"/>
</dbReference>
<evidence type="ECO:0000256" key="9">
    <source>
        <dbReference type="HAMAP-Rule" id="MF_00072"/>
    </source>
</evidence>
<reference evidence="12 14" key="2">
    <citation type="submission" date="2016-11" db="EMBL/GenBank/DDBJ databases">
        <authorList>
            <person name="Jaros S."/>
            <person name="Januszkiewicz K."/>
            <person name="Wedrychowicz H."/>
        </authorList>
    </citation>
    <scope>NUCLEOTIDE SEQUENCE [LARGE SCALE GENOMIC DNA]</scope>
    <source>
        <strain evidence="12 14">DSM 17137</strain>
    </source>
</reference>
<dbReference type="PROSITE" id="PS00301">
    <property type="entry name" value="G_TR_1"/>
    <property type="match status" value="1"/>
</dbReference>
<dbReference type="Gene3D" id="3.40.50.300">
    <property type="entry name" value="P-loop containing nucleotide triphosphate hydrolases"/>
    <property type="match status" value="1"/>
</dbReference>
<dbReference type="InterPro" id="IPR000795">
    <property type="entry name" value="T_Tr_GTP-bd_dom"/>
</dbReference>
<feature type="binding site" evidence="9">
    <location>
        <begin position="28"/>
        <end position="35"/>
    </location>
    <ligand>
        <name>GTP</name>
        <dbReference type="ChEBI" id="CHEBI:37565"/>
    </ligand>
</feature>
<dbReference type="FunFam" id="3.40.50.300:FF:000542">
    <property type="entry name" value="Peptide chain release factor 3"/>
    <property type="match status" value="1"/>
</dbReference>
<dbReference type="GO" id="GO:0016149">
    <property type="term" value="F:translation release factor activity, codon specific"/>
    <property type="evidence" value="ECO:0007669"/>
    <property type="project" value="UniProtKB-UniRule"/>
</dbReference>
<evidence type="ECO:0000313" key="11">
    <source>
        <dbReference type="EMBL" id="KKB84863.1"/>
    </source>
</evidence>
<evidence type="ECO:0000313" key="14">
    <source>
        <dbReference type="Proteomes" id="UP000184533"/>
    </source>
</evidence>
<evidence type="ECO:0000313" key="13">
    <source>
        <dbReference type="Proteomes" id="UP000033608"/>
    </source>
</evidence>
<feature type="binding site" evidence="9">
    <location>
        <begin position="150"/>
        <end position="153"/>
    </location>
    <ligand>
        <name>GTP</name>
        <dbReference type="ChEBI" id="CHEBI:37565"/>
    </ligand>
</feature>
<keyword evidence="5 9" id="KW-0648">Protein biosynthesis</keyword>
<dbReference type="InterPro" id="IPR035647">
    <property type="entry name" value="EFG_III/V"/>
</dbReference>
<comment type="similarity">
    <text evidence="2 9">Belongs to the TRAFAC class translation factor GTPase superfamily. Classic translation factor GTPase family. PrfC subfamily.</text>
</comment>
<evidence type="ECO:0000256" key="4">
    <source>
        <dbReference type="ARBA" id="ARBA00022741"/>
    </source>
</evidence>
<dbReference type="InterPro" id="IPR038467">
    <property type="entry name" value="RF3_dom_3_sf"/>
</dbReference>
<dbReference type="SUPFAM" id="SSF50447">
    <property type="entry name" value="Translation proteins"/>
    <property type="match status" value="1"/>
</dbReference>
<dbReference type="Gene3D" id="3.30.70.3280">
    <property type="entry name" value="Peptide chain release factor 3, domain III"/>
    <property type="match status" value="1"/>
</dbReference>
<evidence type="ECO:0000256" key="3">
    <source>
        <dbReference type="ARBA" id="ARBA00022490"/>
    </source>
</evidence>
<dbReference type="FunFam" id="3.30.70.3280:FF:000001">
    <property type="entry name" value="Peptide chain release factor 3"/>
    <property type="match status" value="1"/>
</dbReference>
<proteinExistence type="inferred from homology"/>
<evidence type="ECO:0000256" key="6">
    <source>
        <dbReference type="ARBA" id="ARBA00023134"/>
    </source>
</evidence>
<dbReference type="GO" id="GO:0005525">
    <property type="term" value="F:GTP binding"/>
    <property type="evidence" value="ECO:0007669"/>
    <property type="project" value="UniProtKB-UniRule"/>
</dbReference>
<dbReference type="Pfam" id="PF00009">
    <property type="entry name" value="GTP_EFTU"/>
    <property type="match status" value="1"/>
</dbReference>
<dbReference type="EMBL" id="FQVC01000004">
    <property type="protein sequence ID" value="SHF07926.1"/>
    <property type="molecule type" value="Genomic_DNA"/>
</dbReference>
<feature type="domain" description="Tr-type G" evidence="10">
    <location>
        <begin position="19"/>
        <end position="283"/>
    </location>
</feature>
<dbReference type="InterPro" id="IPR004548">
    <property type="entry name" value="PrfC"/>
</dbReference>
<dbReference type="GO" id="GO:0006449">
    <property type="term" value="P:regulation of translational termination"/>
    <property type="evidence" value="ECO:0007669"/>
    <property type="project" value="UniProtKB-UniRule"/>
</dbReference>